<reference evidence="3" key="1">
    <citation type="journal article" date="2019" name="PLoS Negl. Trop. Dis.">
        <title>Revisiting the worldwide diversity of Leptospira species in the environment.</title>
        <authorList>
            <person name="Vincent A.T."/>
            <person name="Schiettekatte O."/>
            <person name="Bourhy P."/>
            <person name="Veyrier F.J."/>
            <person name="Picardeau M."/>
        </authorList>
    </citation>
    <scope>NUCLEOTIDE SEQUENCE [LARGE SCALE GENOMIC DNA]</scope>
    <source>
        <strain evidence="3">201800293</strain>
    </source>
</reference>
<dbReference type="InterPro" id="IPR018760">
    <property type="entry name" value="DUF2326"/>
</dbReference>
<evidence type="ECO:0000313" key="4">
    <source>
        <dbReference type="Proteomes" id="UP000297239"/>
    </source>
</evidence>
<dbReference type="SUPFAM" id="SSF52540">
    <property type="entry name" value="P-loop containing nucleoside triphosphate hydrolases"/>
    <property type="match status" value="1"/>
</dbReference>
<sequence length="563" mass="65185">MFLKSLIIQNGFTIIREIKFKKGINLIIDETKNNSKTSSGNNVGKTTVLRLIDFCLDGNGENIYKDPEFNKNNIAVENFIKQENVSIKLTLIEDIGDSFSKTFTIERNFKKAKDRIQKINGIDYKNTEFSTKLKELIFRTDSRLPTLRQLISKNIRDEKNKLINTIRVLAPNVITDVTYETLHLFWFGIDINLSKDQFIRERNLELKIQARLKKDSNLPQINQALLIANKRIDELIALKKKFDVNEDFENELVLLNKVRKEINLLISGISRLEIRKELIQESKKDLESNKANIDLEEIKNLYARAKVLIPNLQKNFSDVLVFHNGMVEKKIQFITEELPSIESELKKNQQNLKELLQTEKRLSDIISKSNTYEDFQKVIDELNIFYERKGVLEEQKRSWELSIQNIKTIDTKIEAINREITSKDELIQKRIAEFNSIFSEISSRLDGVHSLLSADNSEGVYKFSMSNVEGNPGTGSKKSQMASFDLAYIKFADSIDLPCLHFVLQDQIENVHSNQITNLLTEIVEEVNCQYVLPVLRDKLPKDIEIQTMEILSLSENDKLFKI</sequence>
<dbReference type="Gene3D" id="3.40.50.300">
    <property type="entry name" value="P-loop containing nucleotide triphosphate hydrolases"/>
    <property type="match status" value="1"/>
</dbReference>
<keyword evidence="1" id="KW-0175">Coiled coil</keyword>
<accession>A0A6N4PZN5</accession>
<evidence type="ECO:0000259" key="2">
    <source>
        <dbReference type="Pfam" id="PF10088"/>
    </source>
</evidence>
<organism evidence="3 4">
    <name type="scientific">Leptospira kanakyensis</name>
    <dbReference type="NCBI Taxonomy" id="2484968"/>
    <lineage>
        <taxon>Bacteria</taxon>
        <taxon>Pseudomonadati</taxon>
        <taxon>Spirochaetota</taxon>
        <taxon>Spirochaetia</taxon>
        <taxon>Leptospirales</taxon>
        <taxon>Leptospiraceae</taxon>
        <taxon>Leptospira</taxon>
    </lineage>
</organism>
<dbReference type="InterPro" id="IPR027417">
    <property type="entry name" value="P-loop_NTPase"/>
</dbReference>
<evidence type="ECO:0000256" key="1">
    <source>
        <dbReference type="SAM" id="Coils"/>
    </source>
</evidence>
<gene>
    <name evidence="3" type="ORF">EHQ18_12470</name>
</gene>
<dbReference type="RefSeq" id="WP_135634802.1">
    <property type="nucleotide sequence ID" value="NZ_RQFE01000024.1"/>
</dbReference>
<dbReference type="AlphaFoldDB" id="A0A6N4PZN5"/>
<name>A0A6N4PZN5_9LEPT</name>
<proteinExistence type="predicted"/>
<evidence type="ECO:0000313" key="3">
    <source>
        <dbReference type="EMBL" id="TGK69599.1"/>
    </source>
</evidence>
<feature type="domain" description="DUF2326" evidence="2">
    <location>
        <begin position="450"/>
        <end position="563"/>
    </location>
</feature>
<comment type="caution">
    <text evidence="3">The sequence shown here is derived from an EMBL/GenBank/DDBJ whole genome shotgun (WGS) entry which is preliminary data.</text>
</comment>
<dbReference type="Proteomes" id="UP000297239">
    <property type="component" value="Unassembled WGS sequence"/>
</dbReference>
<dbReference type="OrthoDB" id="5140926at2"/>
<keyword evidence="4" id="KW-1185">Reference proteome</keyword>
<dbReference type="Pfam" id="PF10088">
    <property type="entry name" value="DUF2326"/>
    <property type="match status" value="1"/>
</dbReference>
<protein>
    <submittedName>
        <fullName evidence="3">DUF2326 domain-containing protein</fullName>
    </submittedName>
</protein>
<dbReference type="EMBL" id="RQFF01000030">
    <property type="protein sequence ID" value="TGK69599.1"/>
    <property type="molecule type" value="Genomic_DNA"/>
</dbReference>
<feature type="coiled-coil region" evidence="1">
    <location>
        <begin position="269"/>
        <end position="362"/>
    </location>
</feature>